<accession>A0A2R8BS76</accession>
<organism evidence="2 3">
    <name type="scientific">Palleronia abyssalis</name>
    <dbReference type="NCBI Taxonomy" id="1501240"/>
    <lineage>
        <taxon>Bacteria</taxon>
        <taxon>Pseudomonadati</taxon>
        <taxon>Pseudomonadota</taxon>
        <taxon>Alphaproteobacteria</taxon>
        <taxon>Rhodobacterales</taxon>
        <taxon>Roseobacteraceae</taxon>
        <taxon>Palleronia</taxon>
    </lineage>
</organism>
<keyword evidence="3" id="KW-1185">Reference proteome</keyword>
<sequence length="318" mass="36149">MPMKIPTLKLAKRIPEILREQPDHRFKARELAQLIRERHPDACEAKLHNSPSLSTERDLLQQIVAEIGSQRPAMQRACEEIRVTDGRPRQYYWATKSDAEEAGQENLEDVGEESATASGTRPKLSEADLYPLLGEFAYRELGVDAMRIDERKGTNSGAAGTNRWLYPDVVGFEDVTVDWDRDLKLCVSQTGDARARLWSFEVKLRLNRANVRECFFQCVSNSSWANSAYLVAVEIGDGTLKELRTLSQLHGIGVIQLDPENPTESQILIPTNVRSSVDWASCNRLLRANGDFRNFIKKVRQFYQTGDRPETWDLLPDD</sequence>
<evidence type="ECO:0000256" key="1">
    <source>
        <dbReference type="SAM" id="MobiDB-lite"/>
    </source>
</evidence>
<evidence type="ECO:0000313" key="2">
    <source>
        <dbReference type="EMBL" id="SPJ22965.1"/>
    </source>
</evidence>
<reference evidence="2 3" key="1">
    <citation type="submission" date="2018-03" db="EMBL/GenBank/DDBJ databases">
        <authorList>
            <person name="Keele B.F."/>
        </authorList>
    </citation>
    <scope>NUCLEOTIDE SEQUENCE [LARGE SCALE GENOMIC DNA]</scope>
    <source>
        <strain evidence="2 3">CECT 8504</strain>
    </source>
</reference>
<gene>
    <name evidence="2" type="ORF">PAA8504_00766</name>
</gene>
<evidence type="ECO:0008006" key="4">
    <source>
        <dbReference type="Google" id="ProtNLM"/>
    </source>
</evidence>
<dbReference type="Proteomes" id="UP000244912">
    <property type="component" value="Unassembled WGS sequence"/>
</dbReference>
<dbReference type="AlphaFoldDB" id="A0A2R8BS76"/>
<feature type="region of interest" description="Disordered" evidence="1">
    <location>
        <begin position="102"/>
        <end position="121"/>
    </location>
</feature>
<proteinExistence type="predicted"/>
<evidence type="ECO:0000313" key="3">
    <source>
        <dbReference type="Proteomes" id="UP000244912"/>
    </source>
</evidence>
<protein>
    <recommendedName>
        <fullName evidence="4">HrgA protein</fullName>
    </recommendedName>
</protein>
<name>A0A2R8BS76_9RHOB</name>
<feature type="compositionally biased region" description="Acidic residues" evidence="1">
    <location>
        <begin position="102"/>
        <end position="112"/>
    </location>
</feature>
<dbReference type="EMBL" id="ONZF01000002">
    <property type="protein sequence ID" value="SPJ22965.1"/>
    <property type="molecule type" value="Genomic_DNA"/>
</dbReference>